<sequence>MFFYLTTLGLARFLKETVPQVEPPAEGQSSNAQAVQAVEAWKHSDFLCHNYVLNEDELVQRSTWKLGFLDYKMVDSKERDKSGSSLCRLGRIQKTSKRSHSSKGERMRGFEDIWSNSSSVRYAGGTNKLARNDTYTPDVGQGKLWLRVIAGYAEMPKRVNQRHANMVDENVWTLNAMVSDCVADKSNALHSCRAVDNGQKLYMCNSATADYQG</sequence>
<protein>
    <recommendedName>
        <fullName evidence="3">SCP domain-containing protein</fullName>
    </recommendedName>
</protein>
<proteinExistence type="predicted"/>
<accession>A0ABQ5IIG5</accession>
<keyword evidence="2" id="KW-1185">Reference proteome</keyword>
<gene>
    <name evidence="1" type="ORF">Tco_1094645</name>
</gene>
<name>A0ABQ5IIG5_9ASTR</name>
<comment type="caution">
    <text evidence="1">The sequence shown here is derived from an EMBL/GenBank/DDBJ whole genome shotgun (WGS) entry which is preliminary data.</text>
</comment>
<dbReference type="EMBL" id="BQNB010020740">
    <property type="protein sequence ID" value="GJT99127.1"/>
    <property type="molecule type" value="Genomic_DNA"/>
</dbReference>
<evidence type="ECO:0008006" key="3">
    <source>
        <dbReference type="Google" id="ProtNLM"/>
    </source>
</evidence>
<evidence type="ECO:0000313" key="2">
    <source>
        <dbReference type="Proteomes" id="UP001151760"/>
    </source>
</evidence>
<reference evidence="1" key="1">
    <citation type="journal article" date="2022" name="Int. J. Mol. Sci.">
        <title>Draft Genome of Tanacetum Coccineum: Genomic Comparison of Closely Related Tanacetum-Family Plants.</title>
        <authorList>
            <person name="Yamashiro T."/>
            <person name="Shiraishi A."/>
            <person name="Nakayama K."/>
            <person name="Satake H."/>
        </authorList>
    </citation>
    <scope>NUCLEOTIDE SEQUENCE</scope>
</reference>
<organism evidence="1 2">
    <name type="scientific">Tanacetum coccineum</name>
    <dbReference type="NCBI Taxonomy" id="301880"/>
    <lineage>
        <taxon>Eukaryota</taxon>
        <taxon>Viridiplantae</taxon>
        <taxon>Streptophyta</taxon>
        <taxon>Embryophyta</taxon>
        <taxon>Tracheophyta</taxon>
        <taxon>Spermatophyta</taxon>
        <taxon>Magnoliopsida</taxon>
        <taxon>eudicotyledons</taxon>
        <taxon>Gunneridae</taxon>
        <taxon>Pentapetalae</taxon>
        <taxon>asterids</taxon>
        <taxon>campanulids</taxon>
        <taxon>Asterales</taxon>
        <taxon>Asteraceae</taxon>
        <taxon>Asteroideae</taxon>
        <taxon>Anthemideae</taxon>
        <taxon>Anthemidinae</taxon>
        <taxon>Tanacetum</taxon>
    </lineage>
</organism>
<evidence type="ECO:0000313" key="1">
    <source>
        <dbReference type="EMBL" id="GJT99127.1"/>
    </source>
</evidence>
<dbReference type="Proteomes" id="UP001151760">
    <property type="component" value="Unassembled WGS sequence"/>
</dbReference>
<reference evidence="1" key="2">
    <citation type="submission" date="2022-01" db="EMBL/GenBank/DDBJ databases">
        <authorList>
            <person name="Yamashiro T."/>
            <person name="Shiraishi A."/>
            <person name="Satake H."/>
            <person name="Nakayama K."/>
        </authorList>
    </citation>
    <scope>NUCLEOTIDE SEQUENCE</scope>
</reference>